<dbReference type="GO" id="GO:0022857">
    <property type="term" value="F:transmembrane transporter activity"/>
    <property type="evidence" value="ECO:0007669"/>
    <property type="project" value="InterPro"/>
</dbReference>
<comment type="caution">
    <text evidence="9">The sequence shown here is derived from an EMBL/GenBank/DDBJ whole genome shotgun (WGS) entry which is preliminary data.</text>
</comment>
<feature type="transmembrane region" description="Helical" evidence="8">
    <location>
        <begin position="264"/>
        <end position="287"/>
    </location>
</feature>
<protein>
    <submittedName>
        <fullName evidence="9">Iron chelate uptake ABC transporter family permease subunit</fullName>
    </submittedName>
</protein>
<dbReference type="GO" id="GO:0033214">
    <property type="term" value="P:siderophore-iron import into cell"/>
    <property type="evidence" value="ECO:0007669"/>
    <property type="project" value="TreeGrafter"/>
</dbReference>
<feature type="transmembrane region" description="Helical" evidence="8">
    <location>
        <begin position="216"/>
        <end position="243"/>
    </location>
</feature>
<dbReference type="AlphaFoldDB" id="A0A938YC84"/>
<evidence type="ECO:0000256" key="4">
    <source>
        <dbReference type="ARBA" id="ARBA00022475"/>
    </source>
</evidence>
<feature type="transmembrane region" description="Helical" evidence="8">
    <location>
        <begin position="142"/>
        <end position="160"/>
    </location>
</feature>
<dbReference type="CDD" id="cd06550">
    <property type="entry name" value="TM_ABC_iron-siderophores_like"/>
    <property type="match status" value="1"/>
</dbReference>
<feature type="transmembrane region" description="Helical" evidence="8">
    <location>
        <begin position="31"/>
        <end position="51"/>
    </location>
</feature>
<evidence type="ECO:0000313" key="9">
    <source>
        <dbReference type="EMBL" id="MBM9466941.1"/>
    </source>
</evidence>
<name>A0A938YC84_9ACTN</name>
<keyword evidence="10" id="KW-1185">Reference proteome</keyword>
<keyword evidence="5 8" id="KW-0812">Transmembrane</keyword>
<dbReference type="FunFam" id="1.10.3470.10:FF:000001">
    <property type="entry name" value="Vitamin B12 ABC transporter permease BtuC"/>
    <property type="match status" value="1"/>
</dbReference>
<evidence type="ECO:0000256" key="8">
    <source>
        <dbReference type="SAM" id="Phobius"/>
    </source>
</evidence>
<dbReference type="GO" id="GO:0005886">
    <property type="term" value="C:plasma membrane"/>
    <property type="evidence" value="ECO:0007669"/>
    <property type="project" value="UniProtKB-SubCell"/>
</dbReference>
<comment type="similarity">
    <text evidence="2">Belongs to the binding-protein-dependent transport system permease family. FecCD subfamily.</text>
</comment>
<dbReference type="SUPFAM" id="SSF81345">
    <property type="entry name" value="ABC transporter involved in vitamin B12 uptake, BtuC"/>
    <property type="match status" value="1"/>
</dbReference>
<reference evidence="9" key="1">
    <citation type="submission" date="2021-01" db="EMBL/GenBank/DDBJ databases">
        <title>YIM 132084 draft genome.</title>
        <authorList>
            <person name="An D."/>
        </authorList>
    </citation>
    <scope>NUCLEOTIDE SEQUENCE</scope>
    <source>
        <strain evidence="9">YIM 132084</strain>
    </source>
</reference>
<feature type="transmembrane region" description="Helical" evidence="8">
    <location>
        <begin position="172"/>
        <end position="193"/>
    </location>
</feature>
<dbReference type="InterPro" id="IPR000522">
    <property type="entry name" value="ABC_transptr_permease_BtuC"/>
</dbReference>
<evidence type="ECO:0000256" key="1">
    <source>
        <dbReference type="ARBA" id="ARBA00004651"/>
    </source>
</evidence>
<dbReference type="PANTHER" id="PTHR30472">
    <property type="entry name" value="FERRIC ENTEROBACTIN TRANSPORT SYSTEM PERMEASE PROTEIN"/>
    <property type="match status" value="1"/>
</dbReference>
<accession>A0A938YC84</accession>
<evidence type="ECO:0000256" key="6">
    <source>
        <dbReference type="ARBA" id="ARBA00022989"/>
    </source>
</evidence>
<dbReference type="RefSeq" id="WP_205259877.1">
    <property type="nucleotide sequence ID" value="NZ_JAERWK010000008.1"/>
</dbReference>
<dbReference type="EMBL" id="JAERWK010000008">
    <property type="protein sequence ID" value="MBM9466941.1"/>
    <property type="molecule type" value="Genomic_DNA"/>
</dbReference>
<proteinExistence type="inferred from homology"/>
<sequence>MSTPAAPKPSQVAPPAPPAPRWLLGTPGLRVAGLIGALVLVLLLVVLSIMVGSRTIAPGEVLRVLFDPDGGESSIIVHSLRLPRTALAVVVGIALGLAGAVMQALTRNPLADPGLLGVNAGAATAVVIGIGAFGAITPLASLPFAFVGAGLAAVIVYLLGSAGRSGATPVRLALAGTAVTAALAAVVNALTVLDPATFDQYRFWAVGSLAARGPDVLWPVLPVVVVGALLALALGPALNVLALGDDVGRSLGARVVRTRVLSGLVITLLAGAATAAVGPISFVGLAVPHIARALVGPDHRWVLAHSAVLAPALLLLSDVLGRVVVRPGELPVGIITAALGAPVFIALVRRHRVAQL</sequence>
<gene>
    <name evidence="9" type="ORF">JL106_06545</name>
</gene>
<evidence type="ECO:0000256" key="7">
    <source>
        <dbReference type="ARBA" id="ARBA00023136"/>
    </source>
</evidence>
<evidence type="ECO:0000256" key="3">
    <source>
        <dbReference type="ARBA" id="ARBA00022448"/>
    </source>
</evidence>
<dbReference type="Gene3D" id="1.10.3470.10">
    <property type="entry name" value="ABC transporter involved in vitamin B12 uptake, BtuC"/>
    <property type="match status" value="1"/>
</dbReference>
<keyword evidence="3" id="KW-0813">Transport</keyword>
<evidence type="ECO:0000256" key="2">
    <source>
        <dbReference type="ARBA" id="ARBA00007935"/>
    </source>
</evidence>
<feature type="transmembrane region" description="Helical" evidence="8">
    <location>
        <begin position="86"/>
        <end position="105"/>
    </location>
</feature>
<dbReference type="Pfam" id="PF01032">
    <property type="entry name" value="FecCD"/>
    <property type="match status" value="1"/>
</dbReference>
<dbReference type="Proteomes" id="UP000663792">
    <property type="component" value="Unassembled WGS sequence"/>
</dbReference>
<feature type="transmembrane region" description="Helical" evidence="8">
    <location>
        <begin position="299"/>
        <end position="316"/>
    </location>
</feature>
<evidence type="ECO:0000313" key="10">
    <source>
        <dbReference type="Proteomes" id="UP000663792"/>
    </source>
</evidence>
<keyword evidence="7 8" id="KW-0472">Membrane</keyword>
<keyword evidence="6 8" id="KW-1133">Transmembrane helix</keyword>
<feature type="transmembrane region" description="Helical" evidence="8">
    <location>
        <begin position="117"/>
        <end position="136"/>
    </location>
</feature>
<feature type="transmembrane region" description="Helical" evidence="8">
    <location>
        <begin position="328"/>
        <end position="348"/>
    </location>
</feature>
<organism evidence="9 10">
    <name type="scientific">Nakamurella leprariae</name>
    <dbReference type="NCBI Taxonomy" id="2803911"/>
    <lineage>
        <taxon>Bacteria</taxon>
        <taxon>Bacillati</taxon>
        <taxon>Actinomycetota</taxon>
        <taxon>Actinomycetes</taxon>
        <taxon>Nakamurellales</taxon>
        <taxon>Nakamurellaceae</taxon>
        <taxon>Nakamurella</taxon>
    </lineage>
</organism>
<dbReference type="PANTHER" id="PTHR30472:SF1">
    <property type="entry name" value="FE(3+) DICITRATE TRANSPORT SYSTEM PERMEASE PROTEIN FECC-RELATED"/>
    <property type="match status" value="1"/>
</dbReference>
<dbReference type="InterPro" id="IPR037294">
    <property type="entry name" value="ABC_BtuC-like"/>
</dbReference>
<keyword evidence="4" id="KW-1003">Cell membrane</keyword>
<evidence type="ECO:0000256" key="5">
    <source>
        <dbReference type="ARBA" id="ARBA00022692"/>
    </source>
</evidence>
<comment type="subcellular location">
    <subcellularLocation>
        <location evidence="1">Cell membrane</location>
        <topology evidence="1">Multi-pass membrane protein</topology>
    </subcellularLocation>
</comment>